<dbReference type="SUPFAM" id="SSF101386">
    <property type="entry name" value="all-alpha NTP pyrophosphatases"/>
    <property type="match status" value="1"/>
</dbReference>
<dbReference type="Pfam" id="PF03819">
    <property type="entry name" value="MazG"/>
    <property type="match status" value="1"/>
</dbReference>
<proteinExistence type="predicted"/>
<dbReference type="Proteomes" id="UP000277108">
    <property type="component" value="Unassembled WGS sequence"/>
</dbReference>
<reference evidence="3 4" key="1">
    <citation type="submission" date="2018-11" db="EMBL/GenBank/DDBJ databases">
        <title>Genomic Encyclopedia of Type Strains, Phase IV (KMG-IV): sequencing the most valuable type-strain genomes for metagenomic binning, comparative biology and taxonomic classification.</title>
        <authorList>
            <person name="Goeker M."/>
        </authorList>
    </citation>
    <scope>NUCLEOTIDE SEQUENCE [LARGE SCALE GENOMIC DNA]</scope>
    <source>
        <strain evidence="3 4">DSM 29158</strain>
    </source>
</reference>
<dbReference type="GO" id="GO:0046047">
    <property type="term" value="P:TTP catabolic process"/>
    <property type="evidence" value="ECO:0007669"/>
    <property type="project" value="TreeGrafter"/>
</dbReference>
<dbReference type="EMBL" id="RKRK01000007">
    <property type="protein sequence ID" value="RPF54471.1"/>
    <property type="molecule type" value="Genomic_DNA"/>
</dbReference>
<organism evidence="3 4">
    <name type="scientific">Abyssicoccus albus</name>
    <dbReference type="NCBI Taxonomy" id="1817405"/>
    <lineage>
        <taxon>Bacteria</taxon>
        <taxon>Bacillati</taxon>
        <taxon>Bacillota</taxon>
        <taxon>Bacilli</taxon>
        <taxon>Bacillales</taxon>
        <taxon>Abyssicoccaceae</taxon>
    </lineage>
</organism>
<sequence length="403" mass="46449">MNTIHIIGLGNGGLDACPYGIVKQLETIQQAYVRTMDHPIIEELKALHDLDSWVSFDSVYEQHDDFEGVYQAIVKTLIDAVKNGDVYYILPGHPMILEETTQRLLKYQNEQFEVNVVGGRSFYDDVFNAMQIDPVKGFLSIDAMHYTPIQFNIHNDTLVTQVYDQFILSDLKVDLLEHYPAEHTVYIIMDAGIETEVVNSVPLCEIDHEPFVSNLAVLFIPRVTEEVDKYKDIHYSQLLFNQLVSDDGCPWDREQTNESILKYLIEESYELSEAVIQEDDEAITDELGDVLLQVMLHCAIGEKEGYFTLNEVIHKMNDKVVRRHPHVFGSEQATSTDEVNAIWEAKKREEGLFVERTKYEKDYANFIFPRMYETITKGIKPERLLLKQQSLNGLNNDEKGKEK</sequence>
<dbReference type="OrthoDB" id="9808939at2"/>
<dbReference type="GO" id="GO:0006203">
    <property type="term" value="P:dGTP catabolic process"/>
    <property type="evidence" value="ECO:0007669"/>
    <property type="project" value="TreeGrafter"/>
</dbReference>
<dbReference type="GO" id="GO:0046081">
    <property type="term" value="P:dUTP catabolic process"/>
    <property type="evidence" value="ECO:0007669"/>
    <property type="project" value="TreeGrafter"/>
</dbReference>
<dbReference type="RefSeq" id="WP_123808737.1">
    <property type="nucleotide sequence ID" value="NZ_RKRK01000007.1"/>
</dbReference>
<dbReference type="GO" id="GO:0046061">
    <property type="term" value="P:dATP catabolic process"/>
    <property type="evidence" value="ECO:0007669"/>
    <property type="project" value="TreeGrafter"/>
</dbReference>
<dbReference type="InterPro" id="IPR035013">
    <property type="entry name" value="YabN_N"/>
</dbReference>
<dbReference type="InterPro" id="IPR035996">
    <property type="entry name" value="4pyrrol_Methylase_sf"/>
</dbReference>
<accession>A0A3N5CC46</accession>
<dbReference type="Pfam" id="PF00590">
    <property type="entry name" value="TP_methylase"/>
    <property type="match status" value="1"/>
</dbReference>
<dbReference type="FunFam" id="1.10.287.1080:FF:000001">
    <property type="entry name" value="Nucleoside triphosphate pyrophosphohydrolase"/>
    <property type="match status" value="1"/>
</dbReference>
<dbReference type="CDD" id="cd11723">
    <property type="entry name" value="YabN_N_like"/>
    <property type="match status" value="1"/>
</dbReference>
<dbReference type="InterPro" id="IPR011551">
    <property type="entry name" value="NTP_PyrPHydrolase_MazG"/>
</dbReference>
<keyword evidence="4" id="KW-1185">Reference proteome</keyword>
<dbReference type="InterPro" id="IPR014777">
    <property type="entry name" value="4pyrrole_Mease_sub1"/>
</dbReference>
<comment type="caution">
    <text evidence="3">The sequence shown here is derived from an EMBL/GenBank/DDBJ whole genome shotgun (WGS) entry which is preliminary data.</text>
</comment>
<dbReference type="PANTHER" id="PTHR30522:SF0">
    <property type="entry name" value="NUCLEOSIDE TRIPHOSPHATE PYROPHOSPHOHYDROLASE"/>
    <property type="match status" value="1"/>
</dbReference>
<dbReference type="InterPro" id="IPR048015">
    <property type="entry name" value="NTP-PPase_MazG-like_N"/>
</dbReference>
<dbReference type="GO" id="GO:0032259">
    <property type="term" value="P:methylation"/>
    <property type="evidence" value="ECO:0007669"/>
    <property type="project" value="UniProtKB-KW"/>
</dbReference>
<dbReference type="Gene3D" id="1.10.287.1080">
    <property type="entry name" value="MazG-like"/>
    <property type="match status" value="1"/>
</dbReference>
<dbReference type="AlphaFoldDB" id="A0A3N5CC46"/>
<dbReference type="GO" id="GO:0006950">
    <property type="term" value="P:response to stress"/>
    <property type="evidence" value="ECO:0007669"/>
    <property type="project" value="UniProtKB-ARBA"/>
</dbReference>
<dbReference type="GO" id="GO:0046076">
    <property type="term" value="P:dTTP catabolic process"/>
    <property type="evidence" value="ECO:0007669"/>
    <property type="project" value="TreeGrafter"/>
</dbReference>
<dbReference type="CDD" id="cd11528">
    <property type="entry name" value="NTP-PPase_MazG_Nterm"/>
    <property type="match status" value="1"/>
</dbReference>
<feature type="domain" description="NTP pyrophosphohydrolase MazG-like" evidence="2">
    <location>
        <begin position="255"/>
        <end position="328"/>
    </location>
</feature>
<evidence type="ECO:0000259" key="1">
    <source>
        <dbReference type="Pfam" id="PF00590"/>
    </source>
</evidence>
<dbReference type="PANTHER" id="PTHR30522">
    <property type="entry name" value="NUCLEOSIDE TRIPHOSPHATE PYROPHOSPHOHYDROLASE"/>
    <property type="match status" value="1"/>
</dbReference>
<feature type="domain" description="Tetrapyrrole methylase" evidence="1">
    <location>
        <begin position="3"/>
        <end position="205"/>
    </location>
</feature>
<evidence type="ECO:0000313" key="3">
    <source>
        <dbReference type="EMBL" id="RPF54471.1"/>
    </source>
</evidence>
<dbReference type="GO" id="GO:0047429">
    <property type="term" value="F:nucleoside triphosphate diphosphatase activity"/>
    <property type="evidence" value="ECO:0007669"/>
    <property type="project" value="TreeGrafter"/>
</dbReference>
<dbReference type="InterPro" id="IPR004518">
    <property type="entry name" value="MazG-like_dom"/>
</dbReference>
<protein>
    <submittedName>
        <fullName evidence="3">Tetrapyrrole methylase family protein/MazG family protein</fullName>
    </submittedName>
</protein>
<evidence type="ECO:0000259" key="2">
    <source>
        <dbReference type="Pfam" id="PF03819"/>
    </source>
</evidence>
<gene>
    <name evidence="3" type="ORF">EDD62_1773</name>
</gene>
<keyword evidence="3" id="KW-0489">Methyltransferase</keyword>
<name>A0A3N5CC46_9BACL</name>
<dbReference type="InterPro" id="IPR000878">
    <property type="entry name" value="4pyrrol_Mease"/>
</dbReference>
<dbReference type="Gene3D" id="3.40.1010.10">
    <property type="entry name" value="Cobalt-precorrin-4 Transmethylase, Domain 1"/>
    <property type="match status" value="1"/>
</dbReference>
<dbReference type="GO" id="GO:0046052">
    <property type="term" value="P:UTP catabolic process"/>
    <property type="evidence" value="ECO:0007669"/>
    <property type="project" value="TreeGrafter"/>
</dbReference>
<evidence type="ECO:0000313" key="4">
    <source>
        <dbReference type="Proteomes" id="UP000277108"/>
    </source>
</evidence>
<dbReference type="GO" id="GO:0008168">
    <property type="term" value="F:methyltransferase activity"/>
    <property type="evidence" value="ECO:0007669"/>
    <property type="project" value="UniProtKB-KW"/>
</dbReference>
<keyword evidence="3" id="KW-0808">Transferase</keyword>
<dbReference type="SUPFAM" id="SSF53790">
    <property type="entry name" value="Tetrapyrrole methylase"/>
    <property type="match status" value="1"/>
</dbReference>